<accession>N0BCX5</accession>
<dbReference type="GeneID" id="15391687"/>
<organism evidence="2 3">
    <name type="scientific">Archaeoglobus sulfaticallidus PM70-1</name>
    <dbReference type="NCBI Taxonomy" id="387631"/>
    <lineage>
        <taxon>Archaea</taxon>
        <taxon>Methanobacteriati</taxon>
        <taxon>Methanobacteriota</taxon>
        <taxon>Archaeoglobi</taxon>
        <taxon>Archaeoglobales</taxon>
        <taxon>Archaeoglobaceae</taxon>
        <taxon>Archaeoglobus</taxon>
    </lineage>
</organism>
<dbReference type="EMBL" id="CP005290">
    <property type="protein sequence ID" value="AGK60077.1"/>
    <property type="molecule type" value="Genomic_DNA"/>
</dbReference>
<protein>
    <submittedName>
        <fullName evidence="2">Putative membrane protein</fullName>
    </submittedName>
</protein>
<dbReference type="Proteomes" id="UP000013307">
    <property type="component" value="Chromosome"/>
</dbReference>
<keyword evidence="1" id="KW-1133">Transmembrane helix</keyword>
<keyword evidence="1" id="KW-0472">Membrane</keyword>
<name>N0BCX5_9EURY</name>
<feature type="transmembrane region" description="Helical" evidence="1">
    <location>
        <begin position="488"/>
        <end position="508"/>
    </location>
</feature>
<dbReference type="STRING" id="387631.Asulf_00041"/>
<feature type="transmembrane region" description="Helical" evidence="1">
    <location>
        <begin position="193"/>
        <end position="212"/>
    </location>
</feature>
<feature type="transmembrane region" description="Helical" evidence="1">
    <location>
        <begin position="455"/>
        <end position="476"/>
    </location>
</feature>
<dbReference type="HOGENOM" id="CLU_023226_0_0_2"/>
<evidence type="ECO:0000256" key="1">
    <source>
        <dbReference type="SAM" id="Phobius"/>
    </source>
</evidence>
<keyword evidence="1" id="KW-0812">Transmembrane</keyword>
<feature type="transmembrane region" description="Helical" evidence="1">
    <location>
        <begin position="70"/>
        <end position="94"/>
    </location>
</feature>
<feature type="transmembrane region" description="Helical" evidence="1">
    <location>
        <begin position="100"/>
        <end position="122"/>
    </location>
</feature>
<dbReference type="InterPro" id="IPR018701">
    <property type="entry name" value="DUF2206_membrane"/>
</dbReference>
<sequence>MISKNLPQEIRGQNLLKLILAIQLLLWLVIAFDVPILRQIIGFVYLTFIPGFLVVKILKLDELTFNEKLFLSAGLSLAVVMFSVWLINFLLPLFDVLSPISVQPLVITISTIVLILLMVCYYKRVGNLTLPNINTSSLHFPSTLFLAFLPVLSALGAFLVNFYNFNLFLLLLIFLIALTALFVSLDKLVPIELYSLAIISASIALLFHRSLISTHVTGADIQLEYYFVNQVMKNSFWDSTISDDINSCLSIVLLIPTYSYILHMDVVWVFKIIYPLIFSLVPLVMFETCRKVIGEQKAFFSAFLFISMLAFYGEMPGLARQQIAELFLVLIIFVFAEYQKFRIKAKKILLIIFSFGLLISHYGLTYYYMFLSSLAIVILHILRKKSQLLNHRYLILYLISVLAWYKHTGNSSAFNTLTKLANHILSNLISTFWQLETREATIVLMRKELTLLHTITKYLNIMTQFFIFIGINQLLVKRKKREFSAEHIAFFISTVIWMIALLIIPYFMQLAYHQSRSYQIILLTLAPVSIIGCEAVFNWIVSSTKKLKKFKEFSTDDITIKIISLFLAIYLLFNSGFVYELADDPYPTISFNNTIEYARFSGQQDRAAIWILKNMDNSQTIYTDPMTKYLFLRYLPGFIAVWVLDESKQIQVTKGYIYLRTNKNKTPIYCSSNRMEYVYLKELELTNQFEVVYKNNDAQILLVR</sequence>
<feature type="transmembrane region" description="Helical" evidence="1">
    <location>
        <begin position="168"/>
        <end position="186"/>
    </location>
</feature>
<dbReference type="eggNOG" id="arCOG00568">
    <property type="taxonomic scope" value="Archaea"/>
</dbReference>
<dbReference type="AlphaFoldDB" id="N0BCX5"/>
<feature type="transmembrane region" description="Helical" evidence="1">
    <location>
        <begin position="348"/>
        <end position="369"/>
    </location>
</feature>
<gene>
    <name evidence="2" type="ORF">Asulf_00041</name>
</gene>
<proteinExistence type="predicted"/>
<feature type="transmembrane region" description="Helical" evidence="1">
    <location>
        <begin position="520"/>
        <end position="541"/>
    </location>
</feature>
<reference evidence="2 3" key="1">
    <citation type="journal article" date="2013" name="Genome Announc.">
        <title>Complete Genome Sequence of the Thermophilic and Facultatively Chemolithoautotrophic Sulfate Reducer Archaeoglobus sulfaticallidus Strain PM70-1T.</title>
        <authorList>
            <person name="Stokke R."/>
            <person name="Hocking W.P."/>
            <person name="Steinsbu B.O."/>
            <person name="Steen I.H."/>
        </authorList>
    </citation>
    <scope>NUCLEOTIDE SEQUENCE [LARGE SCALE GENOMIC DNA]</scope>
    <source>
        <strain evidence="2">PM70-1</strain>
    </source>
</reference>
<feature type="transmembrane region" description="Helical" evidence="1">
    <location>
        <begin position="562"/>
        <end position="582"/>
    </location>
</feature>
<feature type="transmembrane region" description="Helical" evidence="1">
    <location>
        <begin position="12"/>
        <end position="30"/>
    </location>
</feature>
<dbReference type="RefSeq" id="WP_015589676.1">
    <property type="nucleotide sequence ID" value="NC_021169.1"/>
</dbReference>
<feature type="transmembrane region" description="Helical" evidence="1">
    <location>
        <begin position="266"/>
        <end position="286"/>
    </location>
</feature>
<dbReference type="KEGG" id="ast:Asulf_00041"/>
<feature type="transmembrane region" description="Helical" evidence="1">
    <location>
        <begin position="298"/>
        <end position="313"/>
    </location>
</feature>
<feature type="transmembrane region" description="Helical" evidence="1">
    <location>
        <begin position="143"/>
        <end position="162"/>
    </location>
</feature>
<keyword evidence="3" id="KW-1185">Reference proteome</keyword>
<dbReference type="Pfam" id="PF09971">
    <property type="entry name" value="DUF2206"/>
    <property type="match status" value="1"/>
</dbReference>
<evidence type="ECO:0000313" key="2">
    <source>
        <dbReference type="EMBL" id="AGK60077.1"/>
    </source>
</evidence>
<feature type="transmembrane region" description="Helical" evidence="1">
    <location>
        <begin position="319"/>
        <end position="336"/>
    </location>
</feature>
<dbReference type="OrthoDB" id="292292at2157"/>
<feature type="transmembrane region" description="Helical" evidence="1">
    <location>
        <begin position="36"/>
        <end position="58"/>
    </location>
</feature>
<evidence type="ECO:0000313" key="3">
    <source>
        <dbReference type="Proteomes" id="UP000013307"/>
    </source>
</evidence>